<organism evidence="2 3">
    <name type="scientific">Lepeophtheirus salmonis</name>
    <name type="common">Salmon louse</name>
    <name type="synonym">Caligus salmonis</name>
    <dbReference type="NCBI Taxonomy" id="72036"/>
    <lineage>
        <taxon>Eukaryota</taxon>
        <taxon>Metazoa</taxon>
        <taxon>Ecdysozoa</taxon>
        <taxon>Arthropoda</taxon>
        <taxon>Crustacea</taxon>
        <taxon>Multicrustacea</taxon>
        <taxon>Hexanauplia</taxon>
        <taxon>Copepoda</taxon>
        <taxon>Siphonostomatoida</taxon>
        <taxon>Caligidae</taxon>
        <taxon>Lepeophtheirus</taxon>
    </lineage>
</organism>
<feature type="domain" description="PiggyBac transposable element-derived protein" evidence="1">
    <location>
        <begin position="41"/>
        <end position="122"/>
    </location>
</feature>
<accession>A0A7R8CN99</accession>
<evidence type="ECO:0000259" key="1">
    <source>
        <dbReference type="Pfam" id="PF13843"/>
    </source>
</evidence>
<protein>
    <submittedName>
        <fullName evidence="2">(salmon louse) hypothetical protein</fullName>
    </submittedName>
</protein>
<proteinExistence type="predicted"/>
<evidence type="ECO:0000313" key="3">
    <source>
        <dbReference type="Proteomes" id="UP000675881"/>
    </source>
</evidence>
<dbReference type="Pfam" id="PF13843">
    <property type="entry name" value="DDE_Tnp_1_7"/>
    <property type="match status" value="1"/>
</dbReference>
<sequence>MSDIISRETNQKCRRSCEAFNNSLILKYPDTSERPTLIPFEPFTNDELHTSFCIPIATGVHRNNKGTLEDIWKIDAQPLIRAAMFRDRFKMIPRVIRFDNENICAERAQMDKVTSIRYLWLQIKKKNWREPTNPMNVSPLKNSYFHFDGIKVSFNVTHLNRLRMVLRFFGIVIHPTFTFYMVNSILKKPVDISKHINVVGKIVLDQYL</sequence>
<evidence type="ECO:0000313" key="2">
    <source>
        <dbReference type="EMBL" id="CAF2873403.1"/>
    </source>
</evidence>
<gene>
    <name evidence="2" type="ORF">LSAA_6739</name>
</gene>
<dbReference type="AlphaFoldDB" id="A0A7R8CN99"/>
<keyword evidence="3" id="KW-1185">Reference proteome</keyword>
<name>A0A7R8CN99_LEPSM</name>
<dbReference type="Proteomes" id="UP000675881">
    <property type="component" value="Chromosome 2"/>
</dbReference>
<reference evidence="2" key="1">
    <citation type="submission" date="2021-02" db="EMBL/GenBank/DDBJ databases">
        <authorList>
            <person name="Bekaert M."/>
        </authorList>
    </citation>
    <scope>NUCLEOTIDE SEQUENCE</scope>
    <source>
        <strain evidence="2">IoA-00</strain>
    </source>
</reference>
<dbReference type="InterPro" id="IPR029526">
    <property type="entry name" value="PGBD"/>
</dbReference>
<dbReference type="EMBL" id="HG994581">
    <property type="protein sequence ID" value="CAF2873403.1"/>
    <property type="molecule type" value="Genomic_DNA"/>
</dbReference>